<evidence type="ECO:0000313" key="4">
    <source>
        <dbReference type="Proteomes" id="UP001175261"/>
    </source>
</evidence>
<evidence type="ECO:0000256" key="1">
    <source>
        <dbReference type="SAM" id="SignalP"/>
    </source>
</evidence>
<accession>A0AA39GKH1</accession>
<reference evidence="3" key="1">
    <citation type="submission" date="2022-10" db="EMBL/GenBank/DDBJ databases">
        <title>Determination and structural analysis of whole genome sequence of Sarocladium strictum F4-1.</title>
        <authorList>
            <person name="Hu L."/>
            <person name="Jiang Y."/>
        </authorList>
    </citation>
    <scope>NUCLEOTIDE SEQUENCE</scope>
    <source>
        <strain evidence="3">F4-1</strain>
    </source>
</reference>
<keyword evidence="1" id="KW-0732">Signal</keyword>
<dbReference type="EMBL" id="JAPDFR010000003">
    <property type="protein sequence ID" value="KAK0388318.1"/>
    <property type="molecule type" value="Genomic_DNA"/>
</dbReference>
<keyword evidence="4" id="KW-1185">Reference proteome</keyword>
<dbReference type="AlphaFoldDB" id="A0AA39GKH1"/>
<dbReference type="InterPro" id="IPR029058">
    <property type="entry name" value="AB_hydrolase_fold"/>
</dbReference>
<protein>
    <recommendedName>
        <fullName evidence="2">AB hydrolase-1 domain-containing protein</fullName>
    </recommendedName>
</protein>
<dbReference type="Proteomes" id="UP001175261">
    <property type="component" value="Unassembled WGS sequence"/>
</dbReference>
<gene>
    <name evidence="3" type="ORF">NLU13_4563</name>
</gene>
<proteinExistence type="predicted"/>
<dbReference type="InterPro" id="IPR000073">
    <property type="entry name" value="AB_hydrolase_1"/>
</dbReference>
<feature type="signal peptide" evidence="1">
    <location>
        <begin position="1"/>
        <end position="19"/>
    </location>
</feature>
<comment type="caution">
    <text evidence="3">The sequence shown here is derived from an EMBL/GenBank/DDBJ whole genome shotgun (WGS) entry which is preliminary data.</text>
</comment>
<feature type="chain" id="PRO_5041279863" description="AB hydrolase-1 domain-containing protein" evidence="1">
    <location>
        <begin position="20"/>
        <end position="402"/>
    </location>
</feature>
<feature type="domain" description="AB hydrolase-1" evidence="2">
    <location>
        <begin position="116"/>
        <end position="384"/>
    </location>
</feature>
<dbReference type="Gene3D" id="3.40.50.1820">
    <property type="entry name" value="alpha/beta hydrolase"/>
    <property type="match status" value="1"/>
</dbReference>
<sequence>MTIRAYVKHLFLLTVSASAVSVDLGIASKRHHINGECAQLDIPISATVAGAVYDLPRVNNDLEAGAWAIYDATRTTPHDASNIIENTTISGTWNIHAQLCIPKFRGDEDTLQIATHGVHYDSRYWDSEYKPEDHSYVEASMKAGYSILTYDRLGVGQSDHPDAYEIVQAPLELEILRQLTLMARDGRLHDLVKHAQPENQAWKKLEKPAKVVHVGHSFGSVLTTAFIATYGELTNGAIITGYVYTTFLGSSGSVAFAVEYAATGDPPYDRPSGYVVAKKSGIQNIFFAGDLETAFTPEQLDYGVSIKQPVPIGEFASAYNILLRPGDSFAAPVQFLLPEFDFYVCRGDCKGIITKDELYKSYPNATDIDLVIQPNTGHALPLHNNATAGFQLSFDFLKKHGL</sequence>
<organism evidence="3 4">
    <name type="scientific">Sarocladium strictum</name>
    <name type="common">Black bundle disease fungus</name>
    <name type="synonym">Acremonium strictum</name>
    <dbReference type="NCBI Taxonomy" id="5046"/>
    <lineage>
        <taxon>Eukaryota</taxon>
        <taxon>Fungi</taxon>
        <taxon>Dikarya</taxon>
        <taxon>Ascomycota</taxon>
        <taxon>Pezizomycotina</taxon>
        <taxon>Sordariomycetes</taxon>
        <taxon>Hypocreomycetidae</taxon>
        <taxon>Hypocreales</taxon>
        <taxon>Sarocladiaceae</taxon>
        <taxon>Sarocladium</taxon>
    </lineage>
</organism>
<evidence type="ECO:0000259" key="2">
    <source>
        <dbReference type="Pfam" id="PF12697"/>
    </source>
</evidence>
<evidence type="ECO:0000313" key="3">
    <source>
        <dbReference type="EMBL" id="KAK0388318.1"/>
    </source>
</evidence>
<dbReference type="SUPFAM" id="SSF53474">
    <property type="entry name" value="alpha/beta-Hydrolases"/>
    <property type="match status" value="1"/>
</dbReference>
<dbReference type="Pfam" id="PF12697">
    <property type="entry name" value="Abhydrolase_6"/>
    <property type="match status" value="1"/>
</dbReference>
<name>A0AA39GKH1_SARSR</name>